<name>A0ABV3R4S8_9HYPH</name>
<feature type="domain" description="Outer membrane protein beta-barrel" evidence="7">
    <location>
        <begin position="37"/>
        <end position="223"/>
    </location>
</feature>
<gene>
    <name evidence="8" type="ORF">ABUE31_16275</name>
</gene>
<protein>
    <submittedName>
        <fullName evidence="8">Outer membrane protein</fullName>
    </submittedName>
</protein>
<keyword evidence="2 6" id="KW-0732">Signal</keyword>
<proteinExistence type="inferred from homology"/>
<evidence type="ECO:0000256" key="3">
    <source>
        <dbReference type="ARBA" id="ARBA00023136"/>
    </source>
</evidence>
<comment type="similarity">
    <text evidence="5">Belongs to the Omp25/RopB family.</text>
</comment>
<dbReference type="InterPro" id="IPR027385">
    <property type="entry name" value="Beta-barrel_OMP"/>
</dbReference>
<feature type="signal peptide" evidence="6">
    <location>
        <begin position="1"/>
        <end position="28"/>
    </location>
</feature>
<accession>A0ABV3R4S8</accession>
<dbReference type="InterPro" id="IPR011250">
    <property type="entry name" value="OMP/PagP_B-barrel"/>
</dbReference>
<comment type="subcellular location">
    <subcellularLocation>
        <location evidence="1">Cell outer membrane</location>
    </subcellularLocation>
</comment>
<evidence type="ECO:0000259" key="7">
    <source>
        <dbReference type="Pfam" id="PF13505"/>
    </source>
</evidence>
<evidence type="ECO:0000313" key="9">
    <source>
        <dbReference type="Proteomes" id="UP001556196"/>
    </source>
</evidence>
<dbReference type="InterPro" id="IPR051692">
    <property type="entry name" value="OMP-like"/>
</dbReference>
<dbReference type="Proteomes" id="UP001556196">
    <property type="component" value="Unassembled WGS sequence"/>
</dbReference>
<dbReference type="SUPFAM" id="SSF56925">
    <property type="entry name" value="OMPA-like"/>
    <property type="match status" value="1"/>
</dbReference>
<keyword evidence="4" id="KW-0998">Cell outer membrane</keyword>
<keyword evidence="9" id="KW-1185">Reference proteome</keyword>
<evidence type="ECO:0000256" key="5">
    <source>
        <dbReference type="ARBA" id="ARBA00038306"/>
    </source>
</evidence>
<comment type="caution">
    <text evidence="8">The sequence shown here is derived from an EMBL/GenBank/DDBJ whole genome shotgun (WGS) entry which is preliminary data.</text>
</comment>
<keyword evidence="3" id="KW-0472">Membrane</keyword>
<evidence type="ECO:0000256" key="2">
    <source>
        <dbReference type="ARBA" id="ARBA00022729"/>
    </source>
</evidence>
<dbReference type="Pfam" id="PF13505">
    <property type="entry name" value="OMP_b-brl"/>
    <property type="match status" value="1"/>
</dbReference>
<feature type="chain" id="PRO_5046750632" evidence="6">
    <location>
        <begin position="29"/>
        <end position="223"/>
    </location>
</feature>
<reference evidence="8 9" key="1">
    <citation type="submission" date="2024-06" db="EMBL/GenBank/DDBJ databases">
        <authorList>
            <person name="Tuo L."/>
        </authorList>
    </citation>
    <scope>NUCLEOTIDE SEQUENCE [LARGE SCALE GENOMIC DNA]</scope>
    <source>
        <strain evidence="8 9">ZMM04-5</strain>
    </source>
</reference>
<evidence type="ECO:0000256" key="6">
    <source>
        <dbReference type="SAM" id="SignalP"/>
    </source>
</evidence>
<evidence type="ECO:0000313" key="8">
    <source>
        <dbReference type="EMBL" id="MEW9807547.1"/>
    </source>
</evidence>
<dbReference type="Gene3D" id="2.40.160.20">
    <property type="match status" value="1"/>
</dbReference>
<sequence>MITVLNLARPTAVALGLAALIGTLPAHAADAVMEVPAAPAAPMEEPPLNTWTGAYAGVTLGYGFAGNTDAAAPFNNEIGTDGFLAGGFVGYNYQVGNMVAGAEADIGYSWEDGSNAGLTSESGVEGSLRARLGYVISPNVMLYATAGGAAKDLEVSGGGFSDSNTMIGWTAGGGADIMVTENVFGRVEYRYTDFGSDTFNLGGTSADVDDKNHRINFGLGVKF</sequence>
<dbReference type="PANTHER" id="PTHR34001">
    <property type="entry name" value="BLL7405 PROTEIN"/>
    <property type="match status" value="1"/>
</dbReference>
<organism evidence="8 9">
    <name type="scientific">Mesorhizobium marinum</name>
    <dbReference type="NCBI Taxonomy" id="3228790"/>
    <lineage>
        <taxon>Bacteria</taxon>
        <taxon>Pseudomonadati</taxon>
        <taxon>Pseudomonadota</taxon>
        <taxon>Alphaproteobacteria</taxon>
        <taxon>Hyphomicrobiales</taxon>
        <taxon>Phyllobacteriaceae</taxon>
        <taxon>Mesorhizobium</taxon>
    </lineage>
</organism>
<evidence type="ECO:0000256" key="1">
    <source>
        <dbReference type="ARBA" id="ARBA00004442"/>
    </source>
</evidence>
<dbReference type="RefSeq" id="WP_367724727.1">
    <property type="nucleotide sequence ID" value="NZ_JBFOCH010000027.1"/>
</dbReference>
<dbReference type="PANTHER" id="PTHR34001:SF3">
    <property type="entry name" value="BLL7405 PROTEIN"/>
    <property type="match status" value="1"/>
</dbReference>
<evidence type="ECO:0000256" key="4">
    <source>
        <dbReference type="ARBA" id="ARBA00023237"/>
    </source>
</evidence>
<dbReference type="EMBL" id="JBFOCI010000005">
    <property type="protein sequence ID" value="MEW9807547.1"/>
    <property type="molecule type" value="Genomic_DNA"/>
</dbReference>